<dbReference type="GO" id="GO:0005524">
    <property type="term" value="F:ATP binding"/>
    <property type="evidence" value="ECO:0007669"/>
    <property type="project" value="UniProtKB-KW"/>
</dbReference>
<evidence type="ECO:0000256" key="4">
    <source>
        <dbReference type="ARBA" id="ARBA00022741"/>
    </source>
</evidence>
<comment type="pathway">
    <text evidence="1">Cofactor biosynthesis; ubiquinone biosynthesis.</text>
</comment>
<evidence type="ECO:0000313" key="7">
    <source>
        <dbReference type="EnsemblMetazoa" id="CLYHEMP005146.1"/>
    </source>
</evidence>
<evidence type="ECO:0000259" key="6">
    <source>
        <dbReference type="Pfam" id="PF03109"/>
    </source>
</evidence>
<dbReference type="EnsemblMetazoa" id="CLYHEMT005146.1">
    <property type="protein sequence ID" value="CLYHEMP005146.1"/>
    <property type="gene ID" value="CLYHEMG005146"/>
</dbReference>
<dbReference type="PANTHER" id="PTHR43851:SF3">
    <property type="entry name" value="COENZYME Q8"/>
    <property type="match status" value="1"/>
</dbReference>
<evidence type="ECO:0000313" key="8">
    <source>
        <dbReference type="Proteomes" id="UP000594262"/>
    </source>
</evidence>
<dbReference type="Proteomes" id="UP000594262">
    <property type="component" value="Unplaced"/>
</dbReference>
<sequence>MAAELGENWQEKFETFDVKPFAAASIGQVHQAVTKDGQTVALKIQYPGVAESIDSDVDALLSILAFSKILPDGLFLEEAATVARKELSWEVDYYREAECAMKFKELLKDEDEYFIAQYFPEVSSKKVLATELIQGVPLDAVAEMDQETRNKVAHSVLKLCLKELFELKLMQTDPNWSNFLYNKETDQLCLLDFGATREYAPNFVDNYIEVIHSAATGNREGVSNGLTALGFQTGYETQAFIDANVDAVTILGEPFRVNEPFDFTQQDITNKIRDLIPVMMRHRLTPPPEESYSLHRKLSGAFLLSTKLKAKINCYDLFHETYLNYEKST</sequence>
<name>A0A7M5V840_9CNID</name>
<dbReference type="OrthoDB" id="201153at2759"/>
<reference evidence="7" key="1">
    <citation type="submission" date="2021-01" db="UniProtKB">
        <authorList>
            <consortium name="EnsemblMetazoa"/>
        </authorList>
    </citation>
    <scope>IDENTIFICATION</scope>
</reference>
<keyword evidence="5" id="KW-0067">ATP-binding</keyword>
<proteinExistence type="inferred from homology"/>
<dbReference type="InterPro" id="IPR004147">
    <property type="entry name" value="ABC1_dom"/>
</dbReference>
<evidence type="ECO:0000256" key="5">
    <source>
        <dbReference type="ARBA" id="ARBA00022840"/>
    </source>
</evidence>
<keyword evidence="3" id="KW-0808">Transferase</keyword>
<protein>
    <recommendedName>
        <fullName evidence="6">ABC1 atypical kinase-like domain-containing protein</fullName>
    </recommendedName>
</protein>
<feature type="domain" description="ABC1 atypical kinase-like" evidence="6">
    <location>
        <begin position="1"/>
        <end position="223"/>
    </location>
</feature>
<comment type="similarity">
    <text evidence="2">Belongs to the protein kinase superfamily. ADCK protein kinase family.</text>
</comment>
<dbReference type="AlphaFoldDB" id="A0A7M5V840"/>
<organism evidence="7 8">
    <name type="scientific">Clytia hemisphaerica</name>
    <dbReference type="NCBI Taxonomy" id="252671"/>
    <lineage>
        <taxon>Eukaryota</taxon>
        <taxon>Metazoa</taxon>
        <taxon>Cnidaria</taxon>
        <taxon>Hydrozoa</taxon>
        <taxon>Hydroidolina</taxon>
        <taxon>Leptothecata</taxon>
        <taxon>Obeliida</taxon>
        <taxon>Clytiidae</taxon>
        <taxon>Clytia</taxon>
    </lineage>
</organism>
<dbReference type="Pfam" id="PF03109">
    <property type="entry name" value="ABC1"/>
    <property type="match status" value="1"/>
</dbReference>
<dbReference type="PANTHER" id="PTHR43851">
    <property type="match status" value="1"/>
</dbReference>
<dbReference type="GO" id="GO:0006744">
    <property type="term" value="P:ubiquinone biosynthetic process"/>
    <property type="evidence" value="ECO:0007669"/>
    <property type="project" value="TreeGrafter"/>
</dbReference>
<dbReference type="InterPro" id="IPR051409">
    <property type="entry name" value="Atypical_kinase_ADCK"/>
</dbReference>
<evidence type="ECO:0000256" key="3">
    <source>
        <dbReference type="ARBA" id="ARBA00022679"/>
    </source>
</evidence>
<dbReference type="GO" id="GO:0016740">
    <property type="term" value="F:transferase activity"/>
    <property type="evidence" value="ECO:0007669"/>
    <property type="project" value="UniProtKB-KW"/>
</dbReference>
<accession>A0A7M5V840</accession>
<evidence type="ECO:0000256" key="1">
    <source>
        <dbReference type="ARBA" id="ARBA00004749"/>
    </source>
</evidence>
<dbReference type="InterPro" id="IPR034646">
    <property type="entry name" value="ADCK3_dom"/>
</dbReference>
<keyword evidence="4" id="KW-0547">Nucleotide-binding</keyword>
<dbReference type="CDD" id="cd13970">
    <property type="entry name" value="ABC1_ADCK3"/>
    <property type="match status" value="1"/>
</dbReference>
<dbReference type="InterPro" id="IPR011009">
    <property type="entry name" value="Kinase-like_dom_sf"/>
</dbReference>
<evidence type="ECO:0000256" key="2">
    <source>
        <dbReference type="ARBA" id="ARBA00009670"/>
    </source>
</evidence>
<dbReference type="SUPFAM" id="SSF56112">
    <property type="entry name" value="Protein kinase-like (PK-like)"/>
    <property type="match status" value="1"/>
</dbReference>
<keyword evidence="8" id="KW-1185">Reference proteome</keyword>
<dbReference type="Gene3D" id="1.10.510.10">
    <property type="entry name" value="Transferase(Phosphotransferase) domain 1"/>
    <property type="match status" value="1"/>
</dbReference>